<name>A0A518HDA9_9BACT</name>
<evidence type="ECO:0000256" key="3">
    <source>
        <dbReference type="SAM" id="MobiDB-lite"/>
    </source>
</evidence>
<sequence>MAIYVDADACPVKEEVYRVARRHGEKVFVVANAPLRVPPDDSIELVVVRGGFEVADDWIAEQVGPGDLVVTADIPLADRSLKAGARALGPKGYPFHEDSIGEALATRALLDQLRQAGQYGGGPSPFAKADRSRFLGKLDQFVVAIQKDRERAARRSSPGPDQGSPGGPT</sequence>
<organism evidence="4 5">
    <name type="scientific">Tautonia plasticadhaerens</name>
    <dbReference type="NCBI Taxonomy" id="2527974"/>
    <lineage>
        <taxon>Bacteria</taxon>
        <taxon>Pseudomonadati</taxon>
        <taxon>Planctomycetota</taxon>
        <taxon>Planctomycetia</taxon>
        <taxon>Isosphaerales</taxon>
        <taxon>Isosphaeraceae</taxon>
        <taxon>Tautonia</taxon>
    </lineage>
</organism>
<gene>
    <name evidence="4" type="ORF">ElP_68000</name>
</gene>
<reference evidence="4 5" key="1">
    <citation type="submission" date="2019-02" db="EMBL/GenBank/DDBJ databases">
        <title>Deep-cultivation of Planctomycetes and their phenomic and genomic characterization uncovers novel biology.</title>
        <authorList>
            <person name="Wiegand S."/>
            <person name="Jogler M."/>
            <person name="Boedeker C."/>
            <person name="Pinto D."/>
            <person name="Vollmers J."/>
            <person name="Rivas-Marin E."/>
            <person name="Kohn T."/>
            <person name="Peeters S.H."/>
            <person name="Heuer A."/>
            <person name="Rast P."/>
            <person name="Oberbeckmann S."/>
            <person name="Bunk B."/>
            <person name="Jeske O."/>
            <person name="Meyerdierks A."/>
            <person name="Storesund J.E."/>
            <person name="Kallscheuer N."/>
            <person name="Luecker S."/>
            <person name="Lage O.M."/>
            <person name="Pohl T."/>
            <person name="Merkel B.J."/>
            <person name="Hornburger P."/>
            <person name="Mueller R.-W."/>
            <person name="Bruemmer F."/>
            <person name="Labrenz M."/>
            <person name="Spormann A.M."/>
            <person name="Op den Camp H."/>
            <person name="Overmann J."/>
            <person name="Amann R."/>
            <person name="Jetten M.S.M."/>
            <person name="Mascher T."/>
            <person name="Medema M.H."/>
            <person name="Devos D.P."/>
            <person name="Kaster A.-K."/>
            <person name="Ovreas L."/>
            <person name="Rohde M."/>
            <person name="Galperin M.Y."/>
            <person name="Jogler C."/>
        </authorList>
    </citation>
    <scope>NUCLEOTIDE SEQUENCE [LARGE SCALE GENOMIC DNA]</scope>
    <source>
        <strain evidence="4 5">ElP</strain>
    </source>
</reference>
<evidence type="ECO:0000256" key="2">
    <source>
        <dbReference type="HAMAP-Rule" id="MF_00489"/>
    </source>
</evidence>
<dbReference type="InterPro" id="IPR003791">
    <property type="entry name" value="UPF0178"/>
</dbReference>
<dbReference type="RefSeq" id="WP_145277655.1">
    <property type="nucleotide sequence ID" value="NZ_CP036426.1"/>
</dbReference>
<dbReference type="CDD" id="cd18720">
    <property type="entry name" value="PIN_YqxD-like"/>
    <property type="match status" value="1"/>
</dbReference>
<evidence type="ECO:0000313" key="4">
    <source>
        <dbReference type="EMBL" id="QDV38842.1"/>
    </source>
</evidence>
<accession>A0A518HDA9</accession>
<dbReference type="HAMAP" id="MF_00489">
    <property type="entry name" value="UPF0178"/>
    <property type="match status" value="1"/>
</dbReference>
<dbReference type="Pfam" id="PF02639">
    <property type="entry name" value="DUF188"/>
    <property type="match status" value="1"/>
</dbReference>
<keyword evidence="5" id="KW-1185">Reference proteome</keyword>
<comment type="similarity">
    <text evidence="1 2">Belongs to the UPF0178 family.</text>
</comment>
<protein>
    <recommendedName>
        <fullName evidence="2">UPF0178 protein ElP_68000</fullName>
    </recommendedName>
</protein>
<proteinExistence type="inferred from homology"/>
<dbReference type="NCBIfam" id="NF001095">
    <property type="entry name" value="PRK00124.1"/>
    <property type="match status" value="1"/>
</dbReference>
<dbReference type="Proteomes" id="UP000317835">
    <property type="component" value="Chromosome"/>
</dbReference>
<evidence type="ECO:0000256" key="1">
    <source>
        <dbReference type="ARBA" id="ARBA00008522"/>
    </source>
</evidence>
<dbReference type="EMBL" id="CP036426">
    <property type="protein sequence ID" value="QDV38842.1"/>
    <property type="molecule type" value="Genomic_DNA"/>
</dbReference>
<dbReference type="AlphaFoldDB" id="A0A518HDA9"/>
<dbReference type="OrthoDB" id="9798918at2"/>
<dbReference type="PANTHER" id="PTHR35146">
    <property type="entry name" value="UPF0178 PROTEIN YAII"/>
    <property type="match status" value="1"/>
</dbReference>
<dbReference type="KEGG" id="tpla:ElP_68000"/>
<dbReference type="PANTHER" id="PTHR35146:SF1">
    <property type="entry name" value="UPF0178 PROTEIN YAII"/>
    <property type="match status" value="1"/>
</dbReference>
<feature type="region of interest" description="Disordered" evidence="3">
    <location>
        <begin position="148"/>
        <end position="169"/>
    </location>
</feature>
<evidence type="ECO:0000313" key="5">
    <source>
        <dbReference type="Proteomes" id="UP000317835"/>
    </source>
</evidence>